<dbReference type="Proteomes" id="UP000800200">
    <property type="component" value="Unassembled WGS sequence"/>
</dbReference>
<feature type="chain" id="PRO_5025352306" description="Lysine-specific metallo-endopeptidase domain-containing protein" evidence="1">
    <location>
        <begin position="23"/>
        <end position="306"/>
    </location>
</feature>
<evidence type="ECO:0008006" key="4">
    <source>
        <dbReference type="Google" id="ProtNLM"/>
    </source>
</evidence>
<protein>
    <recommendedName>
        <fullName evidence="4">Lysine-specific metallo-endopeptidase domain-containing protein</fullName>
    </recommendedName>
</protein>
<dbReference type="OrthoDB" id="3938114at2759"/>
<sequence>MFSLKYISTILSLSAFAGSAFAGIVFDSVHGTCGPNAENGGIKLLTDIVNLGKFASDKMATAQRDLKKKDPWEYYRVIATYDTFFDGTHPDGQKRFDDVQGKLAAMSQIGSTPTKIFVACDDNPFWSPSPDGSPQTVVFHDPDKKMDVKFLSSQLTCSGGNAFGKNLIGYRLDVNGVMYVFLCPGQNRGDELLENIKPAQKRILDSMTTMSTTLFHELMHAVFPAMKSDIAGGNDPEGERYGFLGSYTVRSTYANDNPDSLTMFAIAIAFDEFNWSLGVAESKEDVWNRLKRDDPDIITNLGLPQP</sequence>
<evidence type="ECO:0000313" key="2">
    <source>
        <dbReference type="EMBL" id="KAF2175936.1"/>
    </source>
</evidence>
<reference evidence="2" key="1">
    <citation type="journal article" date="2020" name="Stud. Mycol.">
        <title>101 Dothideomycetes genomes: a test case for predicting lifestyles and emergence of pathogens.</title>
        <authorList>
            <person name="Haridas S."/>
            <person name="Albert R."/>
            <person name="Binder M."/>
            <person name="Bloem J."/>
            <person name="Labutti K."/>
            <person name="Salamov A."/>
            <person name="Andreopoulos B."/>
            <person name="Baker S."/>
            <person name="Barry K."/>
            <person name="Bills G."/>
            <person name="Bluhm B."/>
            <person name="Cannon C."/>
            <person name="Castanera R."/>
            <person name="Culley D."/>
            <person name="Daum C."/>
            <person name="Ezra D."/>
            <person name="Gonzalez J."/>
            <person name="Henrissat B."/>
            <person name="Kuo A."/>
            <person name="Liang C."/>
            <person name="Lipzen A."/>
            <person name="Lutzoni F."/>
            <person name="Magnuson J."/>
            <person name="Mondo S."/>
            <person name="Nolan M."/>
            <person name="Ohm R."/>
            <person name="Pangilinan J."/>
            <person name="Park H.-J."/>
            <person name="Ramirez L."/>
            <person name="Alfaro M."/>
            <person name="Sun H."/>
            <person name="Tritt A."/>
            <person name="Yoshinaga Y."/>
            <person name="Zwiers L.-H."/>
            <person name="Turgeon B."/>
            <person name="Goodwin S."/>
            <person name="Spatafora J."/>
            <person name="Crous P."/>
            <person name="Grigoriev I."/>
        </authorList>
    </citation>
    <scope>NUCLEOTIDE SEQUENCE</scope>
    <source>
        <strain evidence="2">CBS 207.26</strain>
    </source>
</reference>
<name>A0A6A6DEB7_9PEZI</name>
<keyword evidence="1" id="KW-0732">Signal</keyword>
<feature type="signal peptide" evidence="1">
    <location>
        <begin position="1"/>
        <end position="22"/>
    </location>
</feature>
<dbReference type="EMBL" id="ML994719">
    <property type="protein sequence ID" value="KAF2175936.1"/>
    <property type="molecule type" value="Genomic_DNA"/>
</dbReference>
<organism evidence="2 3">
    <name type="scientific">Zopfia rhizophila CBS 207.26</name>
    <dbReference type="NCBI Taxonomy" id="1314779"/>
    <lineage>
        <taxon>Eukaryota</taxon>
        <taxon>Fungi</taxon>
        <taxon>Dikarya</taxon>
        <taxon>Ascomycota</taxon>
        <taxon>Pezizomycotina</taxon>
        <taxon>Dothideomycetes</taxon>
        <taxon>Dothideomycetes incertae sedis</taxon>
        <taxon>Zopfiaceae</taxon>
        <taxon>Zopfia</taxon>
    </lineage>
</organism>
<proteinExistence type="predicted"/>
<keyword evidence="3" id="KW-1185">Reference proteome</keyword>
<gene>
    <name evidence="2" type="ORF">K469DRAFT_723756</name>
</gene>
<evidence type="ECO:0000256" key="1">
    <source>
        <dbReference type="SAM" id="SignalP"/>
    </source>
</evidence>
<accession>A0A6A6DEB7</accession>
<evidence type="ECO:0000313" key="3">
    <source>
        <dbReference type="Proteomes" id="UP000800200"/>
    </source>
</evidence>
<dbReference type="AlphaFoldDB" id="A0A6A6DEB7"/>